<proteinExistence type="predicted"/>
<dbReference type="EMBL" id="JAWSTH010000073">
    <property type="protein sequence ID" value="MDW5597065.1"/>
    <property type="molecule type" value="Genomic_DNA"/>
</dbReference>
<dbReference type="PANTHER" id="PTHR43364:SF4">
    <property type="entry name" value="NAD(P)-LINKED OXIDOREDUCTASE SUPERFAMILY PROTEIN"/>
    <property type="match status" value="1"/>
</dbReference>
<name>A0ABU4HX45_9ACTN</name>
<dbReference type="Gene3D" id="3.20.20.100">
    <property type="entry name" value="NADP-dependent oxidoreductase domain"/>
    <property type="match status" value="1"/>
</dbReference>
<dbReference type="Pfam" id="PF00248">
    <property type="entry name" value="Aldo_ket_red"/>
    <property type="match status" value="1"/>
</dbReference>
<dbReference type="InterPro" id="IPR036812">
    <property type="entry name" value="NAD(P)_OxRdtase_dom_sf"/>
</dbReference>
<organism evidence="3 4">
    <name type="scientific">Conexibacter stalactiti</name>
    <dbReference type="NCBI Taxonomy" id="1940611"/>
    <lineage>
        <taxon>Bacteria</taxon>
        <taxon>Bacillati</taxon>
        <taxon>Actinomycetota</taxon>
        <taxon>Thermoleophilia</taxon>
        <taxon>Solirubrobacterales</taxon>
        <taxon>Conexibacteraceae</taxon>
        <taxon>Conexibacter</taxon>
    </lineage>
</organism>
<evidence type="ECO:0000313" key="4">
    <source>
        <dbReference type="Proteomes" id="UP001284601"/>
    </source>
</evidence>
<gene>
    <name evidence="3" type="ORF">R7226_22145</name>
</gene>
<dbReference type="Proteomes" id="UP001284601">
    <property type="component" value="Unassembled WGS sequence"/>
</dbReference>
<feature type="domain" description="NADP-dependent oxidoreductase" evidence="2">
    <location>
        <begin position="18"/>
        <end position="312"/>
    </location>
</feature>
<dbReference type="CDD" id="cd19080">
    <property type="entry name" value="AKR_AKR9A_9B"/>
    <property type="match status" value="1"/>
</dbReference>
<dbReference type="InterPro" id="IPR050523">
    <property type="entry name" value="AKR_Detox_Biosynth"/>
</dbReference>
<sequence>MIYTTFGRLSGLRVSEYVLGTGTFGTAWGRGAQPAEARAIFERFAEAGGTVLDTADNYQQGEAEGYLADLLVSDRDEFVLCSKYGRGAGVDRHLTRSGNSRRTMVHSVEESLRRLKTDRIDIYWAHYDDGVTPIEEIVGAFDDLVTAGKILYGGLSNFAAWRVARGQTIAELRGRSPLAGIQVEHSLVERTAERDLLPMAEGLGLGAMLYSPLGGGLLTAKHRVGEEGRPMVAYAEDSAAKTAVVDALVEVAGELGRGAGQVAIAWQRELARRATTSLLTVIGPRTLEQLDDYLAALEVGLSERQFTRLSEASAFPLGVPYDSIGGPPDLGDRARLSDRAVPVA</sequence>
<dbReference type="PANTHER" id="PTHR43364">
    <property type="entry name" value="NADH-SPECIFIC METHYLGLYOXAL REDUCTASE-RELATED"/>
    <property type="match status" value="1"/>
</dbReference>
<evidence type="ECO:0000313" key="3">
    <source>
        <dbReference type="EMBL" id="MDW5597065.1"/>
    </source>
</evidence>
<reference evidence="4" key="1">
    <citation type="submission" date="2023-07" db="EMBL/GenBank/DDBJ databases">
        <title>Conexibacter stalactiti sp. nov., isolated from stalactites in a lava cave and emended description of the genus Conexibacter.</title>
        <authorList>
            <person name="Lee S.D."/>
        </authorList>
    </citation>
    <scope>NUCLEOTIDE SEQUENCE [LARGE SCALE GENOMIC DNA]</scope>
    <source>
        <strain evidence="4">KCTC 39840</strain>
    </source>
</reference>
<protein>
    <submittedName>
        <fullName evidence="3">Aldo/keto reductase</fullName>
    </submittedName>
</protein>
<keyword evidence="4" id="KW-1185">Reference proteome</keyword>
<keyword evidence="1" id="KW-0560">Oxidoreductase</keyword>
<dbReference type="SUPFAM" id="SSF51430">
    <property type="entry name" value="NAD(P)-linked oxidoreductase"/>
    <property type="match status" value="1"/>
</dbReference>
<accession>A0ABU4HX45</accession>
<evidence type="ECO:0000256" key="1">
    <source>
        <dbReference type="ARBA" id="ARBA00023002"/>
    </source>
</evidence>
<dbReference type="RefSeq" id="WP_318599506.1">
    <property type="nucleotide sequence ID" value="NZ_JAWSTH010000073.1"/>
</dbReference>
<evidence type="ECO:0000259" key="2">
    <source>
        <dbReference type="Pfam" id="PF00248"/>
    </source>
</evidence>
<dbReference type="InterPro" id="IPR023210">
    <property type="entry name" value="NADP_OxRdtase_dom"/>
</dbReference>
<comment type="caution">
    <text evidence="3">The sequence shown here is derived from an EMBL/GenBank/DDBJ whole genome shotgun (WGS) entry which is preliminary data.</text>
</comment>